<dbReference type="Proteomes" id="UP000316167">
    <property type="component" value="Unassembled WGS sequence"/>
</dbReference>
<name>A0A562SVY3_9BACT</name>
<organism evidence="2 3">
    <name type="scientific">Lacibacter cauensis</name>
    <dbReference type="NCBI Taxonomy" id="510947"/>
    <lineage>
        <taxon>Bacteria</taxon>
        <taxon>Pseudomonadati</taxon>
        <taxon>Bacteroidota</taxon>
        <taxon>Chitinophagia</taxon>
        <taxon>Chitinophagales</taxon>
        <taxon>Chitinophagaceae</taxon>
        <taxon>Lacibacter</taxon>
    </lineage>
</organism>
<accession>A0A562SVY3</accession>
<dbReference type="AlphaFoldDB" id="A0A562SVY3"/>
<evidence type="ECO:0008006" key="4">
    <source>
        <dbReference type="Google" id="ProtNLM"/>
    </source>
</evidence>
<feature type="transmembrane region" description="Helical" evidence="1">
    <location>
        <begin position="115"/>
        <end position="135"/>
    </location>
</feature>
<comment type="caution">
    <text evidence="2">The sequence shown here is derived from an EMBL/GenBank/DDBJ whole genome shotgun (WGS) entry which is preliminary data.</text>
</comment>
<proteinExistence type="predicted"/>
<evidence type="ECO:0000313" key="2">
    <source>
        <dbReference type="EMBL" id="TWI85218.1"/>
    </source>
</evidence>
<gene>
    <name evidence="2" type="ORF">IQ13_0375</name>
</gene>
<evidence type="ECO:0000256" key="1">
    <source>
        <dbReference type="SAM" id="Phobius"/>
    </source>
</evidence>
<keyword evidence="1" id="KW-0812">Transmembrane</keyword>
<keyword evidence="1" id="KW-1133">Transmembrane helix</keyword>
<reference evidence="2 3" key="1">
    <citation type="journal article" date="2015" name="Stand. Genomic Sci.">
        <title>Genomic Encyclopedia of Bacterial and Archaeal Type Strains, Phase III: the genomes of soil and plant-associated and newly described type strains.</title>
        <authorList>
            <person name="Whitman W.B."/>
            <person name="Woyke T."/>
            <person name="Klenk H.P."/>
            <person name="Zhou Y."/>
            <person name="Lilburn T.G."/>
            <person name="Beck B.J."/>
            <person name="De Vos P."/>
            <person name="Vandamme P."/>
            <person name="Eisen J.A."/>
            <person name="Garrity G."/>
            <person name="Hugenholtz P."/>
            <person name="Kyrpides N.C."/>
        </authorList>
    </citation>
    <scope>NUCLEOTIDE SEQUENCE [LARGE SCALE GENOMIC DNA]</scope>
    <source>
        <strain evidence="2 3">CGMCC 1.7271</strain>
    </source>
</reference>
<keyword evidence="1" id="KW-0472">Membrane</keyword>
<evidence type="ECO:0000313" key="3">
    <source>
        <dbReference type="Proteomes" id="UP000316167"/>
    </source>
</evidence>
<dbReference type="EMBL" id="VLLE01000002">
    <property type="protein sequence ID" value="TWI85218.1"/>
    <property type="molecule type" value="Genomic_DNA"/>
</dbReference>
<keyword evidence="3" id="KW-1185">Reference proteome</keyword>
<sequence>MRYVLVLLTLIIVPLTYNTIIDSFSKLYVYNFKETKTTKGIVENFYKYVDYNGTVEYRYSVKYFVGNKTYNLNESLSPDSLINVVKYDSVDLRYVSSYPSEATIKSKSDLLTKGMTSFIILFIELVLIGKSVVVIRSIVKKERLSDDFWGTD</sequence>
<protein>
    <recommendedName>
        <fullName evidence="4">DUF3592 domain-containing protein</fullName>
    </recommendedName>
</protein>